<dbReference type="PANTHER" id="PTHR47331">
    <property type="entry name" value="PHD-TYPE DOMAIN-CONTAINING PROTEIN"/>
    <property type="match status" value="1"/>
</dbReference>
<sequence length="335" mass="38837">MSHKDINWTFNPPNASHRGGVWERMIRTTRKILRALANEQLLTDEQLLTFMAEAERIVNDRPITLVSNDSRDLPVLTPNMLLLMKNNTSIPQGVFDEKDVYAKRWWKQIQYLANVFWRRWLREYLPTLQQRNKWQREQRDVRIDDIVIIADDHTPRGQWPLGRGIEVIRNRDSLIGSCVIKTKESKFLRPIFGVFTLLAFLTGILADSEPQREQILFEKVDKNLDGYLTRAELDSVFLLFDTNGDTNITKQEFDTDWISLYKLGTQKEANVLFDKADANDDLIIDAADLPFIFKFFDANSDNRVSIDEFLTQWGQLTLMAFGTAPTVTVDSTTTS</sequence>
<dbReference type="InterPro" id="IPR040676">
    <property type="entry name" value="DUF5641"/>
</dbReference>
<evidence type="ECO:0000256" key="1">
    <source>
        <dbReference type="ARBA" id="ARBA00022837"/>
    </source>
</evidence>
<evidence type="ECO:0000313" key="3">
    <source>
        <dbReference type="EMBL" id="VDI79450.1"/>
    </source>
</evidence>
<evidence type="ECO:0000259" key="2">
    <source>
        <dbReference type="PROSITE" id="PS50222"/>
    </source>
</evidence>
<evidence type="ECO:0000313" key="4">
    <source>
        <dbReference type="Proteomes" id="UP000596742"/>
    </source>
</evidence>
<dbReference type="Gene3D" id="3.30.420.10">
    <property type="entry name" value="Ribonuclease H-like superfamily/Ribonuclease H"/>
    <property type="match status" value="1"/>
</dbReference>
<dbReference type="Pfam" id="PF13202">
    <property type="entry name" value="EF-hand_5"/>
    <property type="match status" value="2"/>
</dbReference>
<feature type="domain" description="EF-hand" evidence="2">
    <location>
        <begin position="228"/>
        <end position="263"/>
    </location>
</feature>
<comment type="caution">
    <text evidence="3">The sequence shown here is derived from an EMBL/GenBank/DDBJ whole genome shotgun (WGS) entry which is preliminary data.</text>
</comment>
<feature type="domain" description="EF-hand" evidence="2">
    <location>
        <begin position="284"/>
        <end position="319"/>
    </location>
</feature>
<dbReference type="AlphaFoldDB" id="A0A8B6HHD9"/>
<gene>
    <name evidence="3" type="ORF">MGAL_10B053096</name>
</gene>
<dbReference type="OrthoDB" id="6097085at2759"/>
<dbReference type="PROSITE" id="PS50222">
    <property type="entry name" value="EF_HAND_2"/>
    <property type="match status" value="2"/>
</dbReference>
<accession>A0A8B6HHD9</accession>
<dbReference type="EMBL" id="UYJE01010075">
    <property type="protein sequence ID" value="VDI79450.1"/>
    <property type="molecule type" value="Genomic_DNA"/>
</dbReference>
<dbReference type="Proteomes" id="UP000596742">
    <property type="component" value="Unassembled WGS sequence"/>
</dbReference>
<dbReference type="Gene3D" id="1.10.238.10">
    <property type="entry name" value="EF-hand"/>
    <property type="match status" value="1"/>
</dbReference>
<dbReference type="GO" id="GO:0003676">
    <property type="term" value="F:nucleic acid binding"/>
    <property type="evidence" value="ECO:0007669"/>
    <property type="project" value="InterPro"/>
</dbReference>
<dbReference type="InterPro" id="IPR002048">
    <property type="entry name" value="EF_hand_dom"/>
</dbReference>
<dbReference type="SMART" id="SM00054">
    <property type="entry name" value="EFh"/>
    <property type="match status" value="2"/>
</dbReference>
<dbReference type="SUPFAM" id="SSF47473">
    <property type="entry name" value="EF-hand"/>
    <property type="match status" value="1"/>
</dbReference>
<dbReference type="GO" id="GO:0005509">
    <property type="term" value="F:calcium ion binding"/>
    <property type="evidence" value="ECO:0007669"/>
    <property type="project" value="InterPro"/>
</dbReference>
<proteinExistence type="predicted"/>
<dbReference type="InterPro" id="IPR036397">
    <property type="entry name" value="RNaseH_sf"/>
</dbReference>
<dbReference type="PROSITE" id="PS00018">
    <property type="entry name" value="EF_HAND_1"/>
    <property type="match status" value="1"/>
</dbReference>
<dbReference type="InterPro" id="IPR018247">
    <property type="entry name" value="EF_Hand_1_Ca_BS"/>
</dbReference>
<reference evidence="3" key="1">
    <citation type="submission" date="2018-11" db="EMBL/GenBank/DDBJ databases">
        <authorList>
            <person name="Alioto T."/>
            <person name="Alioto T."/>
        </authorList>
    </citation>
    <scope>NUCLEOTIDE SEQUENCE</scope>
</reference>
<protein>
    <recommendedName>
        <fullName evidence="2">EF-hand domain-containing protein</fullName>
    </recommendedName>
</protein>
<dbReference type="Pfam" id="PF18701">
    <property type="entry name" value="DUF5641"/>
    <property type="match status" value="1"/>
</dbReference>
<dbReference type="PANTHER" id="PTHR47331:SF1">
    <property type="entry name" value="GAG-LIKE PROTEIN"/>
    <property type="match status" value="1"/>
</dbReference>
<keyword evidence="4" id="KW-1185">Reference proteome</keyword>
<name>A0A8B6HHD9_MYTGA</name>
<dbReference type="InterPro" id="IPR011992">
    <property type="entry name" value="EF-hand-dom_pair"/>
</dbReference>
<keyword evidence="1" id="KW-0106">Calcium</keyword>
<organism evidence="3 4">
    <name type="scientific">Mytilus galloprovincialis</name>
    <name type="common">Mediterranean mussel</name>
    <dbReference type="NCBI Taxonomy" id="29158"/>
    <lineage>
        <taxon>Eukaryota</taxon>
        <taxon>Metazoa</taxon>
        <taxon>Spiralia</taxon>
        <taxon>Lophotrochozoa</taxon>
        <taxon>Mollusca</taxon>
        <taxon>Bivalvia</taxon>
        <taxon>Autobranchia</taxon>
        <taxon>Pteriomorphia</taxon>
        <taxon>Mytilida</taxon>
        <taxon>Mytiloidea</taxon>
        <taxon>Mytilidae</taxon>
        <taxon>Mytilinae</taxon>
        <taxon>Mytilus</taxon>
    </lineage>
</organism>